<dbReference type="EMBL" id="VSRR010010381">
    <property type="protein sequence ID" value="MPC51747.1"/>
    <property type="molecule type" value="Genomic_DNA"/>
</dbReference>
<name>A0A5B7G2G5_PORTR</name>
<evidence type="ECO:0000313" key="2">
    <source>
        <dbReference type="Proteomes" id="UP000324222"/>
    </source>
</evidence>
<evidence type="ECO:0000313" key="1">
    <source>
        <dbReference type="EMBL" id="MPC51747.1"/>
    </source>
</evidence>
<proteinExistence type="predicted"/>
<sequence>MFAYLRSIIQVQYSSLINSSFILKWRICKIAVKRLSAAGSGQFDAARTGTSPPSIYLTLQFADTHKHTL</sequence>
<dbReference type="Proteomes" id="UP000324222">
    <property type="component" value="Unassembled WGS sequence"/>
</dbReference>
<gene>
    <name evidence="1" type="ORF">E2C01_045600</name>
</gene>
<keyword evidence="2" id="KW-1185">Reference proteome</keyword>
<dbReference type="AlphaFoldDB" id="A0A5B7G2G5"/>
<protein>
    <submittedName>
        <fullName evidence="1">Uncharacterized protein</fullName>
    </submittedName>
</protein>
<accession>A0A5B7G2G5</accession>
<organism evidence="1 2">
    <name type="scientific">Portunus trituberculatus</name>
    <name type="common">Swimming crab</name>
    <name type="synonym">Neptunus trituberculatus</name>
    <dbReference type="NCBI Taxonomy" id="210409"/>
    <lineage>
        <taxon>Eukaryota</taxon>
        <taxon>Metazoa</taxon>
        <taxon>Ecdysozoa</taxon>
        <taxon>Arthropoda</taxon>
        <taxon>Crustacea</taxon>
        <taxon>Multicrustacea</taxon>
        <taxon>Malacostraca</taxon>
        <taxon>Eumalacostraca</taxon>
        <taxon>Eucarida</taxon>
        <taxon>Decapoda</taxon>
        <taxon>Pleocyemata</taxon>
        <taxon>Brachyura</taxon>
        <taxon>Eubrachyura</taxon>
        <taxon>Portunoidea</taxon>
        <taxon>Portunidae</taxon>
        <taxon>Portuninae</taxon>
        <taxon>Portunus</taxon>
    </lineage>
</organism>
<reference evidence="1 2" key="1">
    <citation type="submission" date="2019-05" db="EMBL/GenBank/DDBJ databases">
        <title>Another draft genome of Portunus trituberculatus and its Hox gene families provides insights of decapod evolution.</title>
        <authorList>
            <person name="Jeong J.-H."/>
            <person name="Song I."/>
            <person name="Kim S."/>
            <person name="Choi T."/>
            <person name="Kim D."/>
            <person name="Ryu S."/>
            <person name="Kim W."/>
        </authorList>
    </citation>
    <scope>NUCLEOTIDE SEQUENCE [LARGE SCALE GENOMIC DNA]</scope>
    <source>
        <tissue evidence="1">Muscle</tissue>
    </source>
</reference>
<comment type="caution">
    <text evidence="1">The sequence shown here is derived from an EMBL/GenBank/DDBJ whole genome shotgun (WGS) entry which is preliminary data.</text>
</comment>